<sequence length="420" mass="42782">MAELLWRLKKSAGDPSYAEMAAMGAAASKSSLAAAAQGRSLPSWGTTWEFVRVLAVDRLGLDPVETEREWRAHWQKARDAMTAAEDAEEWGEVEPGAVPQGPHAGFSVDPMADAATAAAGGATDLGTPGGPGLPGGPGGPAAPGMPGAGPGAAAAFEAGPPGPSGAPGTLGPEGVPMGGQGVGSPYGPGAGAPGAPGMPGAPGPGGDNTAWPAGAWPGGESSQGWNASHGFDGDDGGPPTDPGPGTPPPHAPTAPPKKQRRFPVWIFAAAAVAMIVIGGGVYIAWPSADGEPKQPPVHASVVPMPKPKDDSTFIKDITYPDGTLVKAGSTFEKVWRLRNSGSVQWSNRKLIQIGDSPCFAPKSVPIPETSPGHMVDVRVRVKAANRPTKCKIFFKMADSAGRILMPTKRPIFLYVQVGHL</sequence>
<evidence type="ECO:0000256" key="2">
    <source>
        <dbReference type="SAM" id="Phobius"/>
    </source>
</evidence>
<keyword evidence="5" id="KW-1185">Reference proteome</keyword>
<feature type="transmembrane region" description="Helical" evidence="2">
    <location>
        <begin position="264"/>
        <end position="285"/>
    </location>
</feature>
<proteinExistence type="predicted"/>
<dbReference type="PANTHER" id="PTHR20930">
    <property type="entry name" value="OVARIAN CARCINOMA ANTIGEN CA125-RELATED"/>
    <property type="match status" value="1"/>
</dbReference>
<name>A0A939PAT9_9ACTN</name>
<dbReference type="Pfam" id="PF16158">
    <property type="entry name" value="N_BRCA1_IG"/>
    <property type="match status" value="1"/>
</dbReference>
<keyword evidence="2" id="KW-1133">Transmembrane helix</keyword>
<organism evidence="4 5">
    <name type="scientific">Actinomadura barringtoniae</name>
    <dbReference type="NCBI Taxonomy" id="1427535"/>
    <lineage>
        <taxon>Bacteria</taxon>
        <taxon>Bacillati</taxon>
        <taxon>Actinomycetota</taxon>
        <taxon>Actinomycetes</taxon>
        <taxon>Streptosporangiales</taxon>
        <taxon>Thermomonosporaceae</taxon>
        <taxon>Actinomadura</taxon>
    </lineage>
</organism>
<dbReference type="AlphaFoldDB" id="A0A939PAT9"/>
<comment type="caution">
    <text evidence="4">The sequence shown here is derived from an EMBL/GenBank/DDBJ whole genome shotgun (WGS) entry which is preliminary data.</text>
</comment>
<accession>A0A939PAT9</accession>
<dbReference type="CDD" id="cd14947">
    <property type="entry name" value="NBR1_like"/>
    <property type="match status" value="1"/>
</dbReference>
<protein>
    <recommendedName>
        <fullName evidence="3">Nbr1 FW domain-containing protein</fullName>
    </recommendedName>
</protein>
<dbReference type="EMBL" id="JAGEOJ010000007">
    <property type="protein sequence ID" value="MBO2449352.1"/>
    <property type="molecule type" value="Genomic_DNA"/>
</dbReference>
<dbReference type="PANTHER" id="PTHR20930:SF0">
    <property type="entry name" value="PROTEIN ILRUN"/>
    <property type="match status" value="1"/>
</dbReference>
<feature type="compositionally biased region" description="Pro residues" evidence="1">
    <location>
        <begin position="239"/>
        <end position="255"/>
    </location>
</feature>
<evidence type="ECO:0000259" key="3">
    <source>
        <dbReference type="Pfam" id="PF16158"/>
    </source>
</evidence>
<evidence type="ECO:0000313" key="5">
    <source>
        <dbReference type="Proteomes" id="UP000669179"/>
    </source>
</evidence>
<keyword evidence="2" id="KW-0472">Membrane</keyword>
<keyword evidence="2" id="KW-0812">Transmembrane</keyword>
<feature type="compositionally biased region" description="Low complexity" evidence="1">
    <location>
        <begin position="117"/>
        <end position="126"/>
    </location>
</feature>
<reference evidence="4" key="1">
    <citation type="submission" date="2021-03" db="EMBL/GenBank/DDBJ databases">
        <authorList>
            <person name="Kanchanasin P."/>
            <person name="Saeng-In P."/>
            <person name="Phongsopitanun W."/>
            <person name="Yuki M."/>
            <person name="Kudo T."/>
            <person name="Ohkuma M."/>
            <person name="Tanasupawat S."/>
        </authorList>
    </citation>
    <scope>NUCLEOTIDE SEQUENCE</scope>
    <source>
        <strain evidence="4">GKU 128</strain>
    </source>
</reference>
<feature type="region of interest" description="Disordered" evidence="1">
    <location>
        <begin position="117"/>
        <end position="258"/>
    </location>
</feature>
<gene>
    <name evidence="4" type="ORF">J4573_19785</name>
</gene>
<dbReference type="InterPro" id="IPR032350">
    <property type="entry name" value="Nbr1_FW"/>
</dbReference>
<dbReference type="InterPro" id="IPR013783">
    <property type="entry name" value="Ig-like_fold"/>
</dbReference>
<dbReference type="Proteomes" id="UP000669179">
    <property type="component" value="Unassembled WGS sequence"/>
</dbReference>
<evidence type="ECO:0000256" key="1">
    <source>
        <dbReference type="SAM" id="MobiDB-lite"/>
    </source>
</evidence>
<dbReference type="Gene3D" id="2.60.40.10">
    <property type="entry name" value="Immunoglobulins"/>
    <property type="match status" value="1"/>
</dbReference>
<dbReference type="GO" id="GO:0005975">
    <property type="term" value="P:carbohydrate metabolic process"/>
    <property type="evidence" value="ECO:0007669"/>
    <property type="project" value="UniProtKB-ARBA"/>
</dbReference>
<feature type="compositionally biased region" description="Gly residues" evidence="1">
    <location>
        <begin position="127"/>
        <end position="150"/>
    </location>
</feature>
<feature type="compositionally biased region" description="Gly residues" evidence="1">
    <location>
        <begin position="176"/>
        <end position="194"/>
    </location>
</feature>
<feature type="domain" description="Nbr1 FW" evidence="3">
    <location>
        <begin position="318"/>
        <end position="401"/>
    </location>
</feature>
<dbReference type="RefSeq" id="WP_208257204.1">
    <property type="nucleotide sequence ID" value="NZ_JAGEOJ010000007.1"/>
</dbReference>
<evidence type="ECO:0000313" key="4">
    <source>
        <dbReference type="EMBL" id="MBO2449352.1"/>
    </source>
</evidence>